<protein>
    <recommendedName>
        <fullName evidence="1">tRNA-uridine aminocarboxypropyltransferase</fullName>
        <ecNumber evidence="1">2.5.1.25</ecNumber>
    </recommendedName>
</protein>
<dbReference type="PANTHER" id="PTHR21392">
    <property type="entry name" value="TRNA-URIDINE AMINOCARBOXYPROPYLTRANSFERASE 2"/>
    <property type="match status" value="1"/>
</dbReference>
<evidence type="ECO:0000313" key="7">
    <source>
        <dbReference type="EMBL" id="GAD80324.1"/>
    </source>
</evidence>
<keyword evidence="2" id="KW-0808">Transferase</keyword>
<dbReference type="InterPro" id="IPR039262">
    <property type="entry name" value="DTWD2/TAPT"/>
</dbReference>
<dbReference type="InterPro" id="IPR005636">
    <property type="entry name" value="DTW"/>
</dbReference>
<dbReference type="PANTHER" id="PTHR21392:SF0">
    <property type="entry name" value="TRNA-URIDINE AMINOCARBOXYPROPYLTRANSFERASE 2"/>
    <property type="match status" value="1"/>
</dbReference>
<dbReference type="AlphaFoldDB" id="U3CGI4"/>
<dbReference type="GO" id="GO:0008033">
    <property type="term" value="P:tRNA processing"/>
    <property type="evidence" value="ECO:0007669"/>
    <property type="project" value="UniProtKB-KW"/>
</dbReference>
<dbReference type="eggNOG" id="COG3148">
    <property type="taxonomic scope" value="Bacteria"/>
</dbReference>
<comment type="similarity">
    <text evidence="5">Belongs to the TDD superfamily. DTWD2 family.</text>
</comment>
<dbReference type="STRING" id="1219080.VEZ01S_33_00260"/>
<dbReference type="EC" id="2.5.1.25" evidence="1"/>
<evidence type="ECO:0000259" key="6">
    <source>
        <dbReference type="SMART" id="SM01144"/>
    </source>
</evidence>
<name>U3CGI4_9VIBR</name>
<feature type="domain" description="DTW" evidence="6">
    <location>
        <begin position="1"/>
        <end position="207"/>
    </location>
</feature>
<evidence type="ECO:0000313" key="8">
    <source>
        <dbReference type="Proteomes" id="UP000016562"/>
    </source>
</evidence>
<gene>
    <name evidence="7" type="ORF">VEZ01S_33_00260</name>
</gene>
<accession>U3CGI4</accession>
<evidence type="ECO:0000256" key="5">
    <source>
        <dbReference type="ARBA" id="ARBA00034489"/>
    </source>
</evidence>
<comment type="caution">
    <text evidence="7">The sequence shown here is derived from an EMBL/GenBank/DDBJ whole genome shotgun (WGS) entry which is preliminary data.</text>
</comment>
<keyword evidence="8" id="KW-1185">Reference proteome</keyword>
<dbReference type="SMART" id="SM01144">
    <property type="entry name" value="DTW"/>
    <property type="match status" value="1"/>
</dbReference>
<keyword evidence="4" id="KW-0819">tRNA processing</keyword>
<evidence type="ECO:0000256" key="3">
    <source>
        <dbReference type="ARBA" id="ARBA00022691"/>
    </source>
</evidence>
<evidence type="ECO:0000256" key="4">
    <source>
        <dbReference type="ARBA" id="ARBA00022694"/>
    </source>
</evidence>
<keyword evidence="3" id="KW-0949">S-adenosyl-L-methionine</keyword>
<reference evidence="7 8" key="1">
    <citation type="submission" date="2013-09" db="EMBL/GenBank/DDBJ databases">
        <title>Whole genome shotgun sequence of Vibrio ezurae NBRC 102218.</title>
        <authorList>
            <person name="Yoshida I."/>
            <person name="Hosoyama A."/>
            <person name="Numata M."/>
            <person name="Hashimoto M."/>
            <person name="Hosoyama Y."/>
            <person name="Tsuchikane K."/>
            <person name="Noguchi M."/>
            <person name="Hirakata S."/>
            <person name="Ichikawa N."/>
            <person name="Ohji S."/>
            <person name="Yamazoe A."/>
            <person name="Fujita N."/>
        </authorList>
    </citation>
    <scope>NUCLEOTIDE SEQUENCE [LARGE SCALE GENOMIC DNA]</scope>
    <source>
        <strain evidence="7 8">NBRC 102218</strain>
    </source>
</reference>
<proteinExistence type="inferred from homology"/>
<sequence>MSRYCERCGRAKKACLCQWIETVESTVEVVILQHPSEVNQAKGTAKIIELSVSPCQLLVGEDFSEHPLVNQWISEPNTLNLLMYPSAESAELNAHYLSQRSIFDSAAQESTSLSISTECKTRLFLIDGTWKKAFKIFQLSHNLHGLNQVHLPTHLQGRYTIRKAPKANALSTLEAAYHALSILDACDATPLITAFDKMVEFQIAQLPAGTYDKYLGGRHR</sequence>
<dbReference type="OrthoDB" id="268835at2"/>
<dbReference type="Proteomes" id="UP000016562">
    <property type="component" value="Unassembled WGS sequence"/>
</dbReference>
<dbReference type="EMBL" id="BATM01000033">
    <property type="protein sequence ID" value="GAD80324.1"/>
    <property type="molecule type" value="Genomic_DNA"/>
</dbReference>
<evidence type="ECO:0000256" key="2">
    <source>
        <dbReference type="ARBA" id="ARBA00022679"/>
    </source>
</evidence>
<organism evidence="7 8">
    <name type="scientific">Vibrio ezurae NBRC 102218</name>
    <dbReference type="NCBI Taxonomy" id="1219080"/>
    <lineage>
        <taxon>Bacteria</taxon>
        <taxon>Pseudomonadati</taxon>
        <taxon>Pseudomonadota</taxon>
        <taxon>Gammaproteobacteria</taxon>
        <taxon>Vibrionales</taxon>
        <taxon>Vibrionaceae</taxon>
        <taxon>Vibrio</taxon>
    </lineage>
</organism>
<dbReference type="RefSeq" id="WP_021714032.1">
    <property type="nucleotide sequence ID" value="NZ_BATM01000033.1"/>
</dbReference>
<evidence type="ECO:0000256" key="1">
    <source>
        <dbReference type="ARBA" id="ARBA00012386"/>
    </source>
</evidence>
<dbReference type="GO" id="GO:0016432">
    <property type="term" value="F:tRNA-uridine aminocarboxypropyltransferase activity"/>
    <property type="evidence" value="ECO:0007669"/>
    <property type="project" value="UniProtKB-EC"/>
</dbReference>
<dbReference type="Pfam" id="PF03942">
    <property type="entry name" value="DTW"/>
    <property type="match status" value="1"/>
</dbReference>